<evidence type="ECO:0000313" key="9">
    <source>
        <dbReference type="Proteomes" id="UP000062160"/>
    </source>
</evidence>
<keyword evidence="7" id="KW-0175">Coiled coil</keyword>
<dbReference type="RefSeq" id="WP_059031788.1">
    <property type="nucleotide sequence ID" value="NZ_DF977000.1"/>
</dbReference>
<keyword evidence="1" id="KW-1003">Cell membrane</keyword>
<evidence type="ECO:0000256" key="6">
    <source>
        <dbReference type="ARBA" id="ARBA00023306"/>
    </source>
</evidence>
<evidence type="ECO:0000256" key="5">
    <source>
        <dbReference type="ARBA" id="ARBA00023136"/>
    </source>
</evidence>
<dbReference type="Proteomes" id="UP000062160">
    <property type="component" value="Unassembled WGS sequence"/>
</dbReference>
<keyword evidence="6" id="KW-0131">Cell cycle</keyword>
<dbReference type="GO" id="GO:0030428">
    <property type="term" value="C:cell septum"/>
    <property type="evidence" value="ECO:0007669"/>
    <property type="project" value="TreeGrafter"/>
</dbReference>
<keyword evidence="5" id="KW-0472">Membrane</keyword>
<dbReference type="InterPro" id="IPR023081">
    <property type="entry name" value="Cell_div_FtsB"/>
</dbReference>
<reference evidence="8" key="1">
    <citation type="journal article" date="2016" name="Genome Announc.">
        <title>Draft Genome Sequence of the Syntrophic Lactate-Degrading Bacterium Tepidanaerobacter syntrophicus JLT.</title>
        <authorList>
            <person name="Matsuura N."/>
            <person name="Ohashi A."/>
            <person name="Tourlousse D.M."/>
            <person name="Sekiguchi Y."/>
        </authorList>
    </citation>
    <scope>NUCLEOTIDE SEQUENCE [LARGE SCALE GENOMIC DNA]</scope>
    <source>
        <strain evidence="8">JL</strain>
    </source>
</reference>
<sequence length="94" mass="11087">MRGKNKFKMRHLLLLLFVAYILSTLVMQQFKMISLAKEEKQLKARIEEAMNQKTQLQNEINLLQTDEYIEKVARDELGLVKPGEYIYKGIKTLK</sequence>
<evidence type="ECO:0000256" key="2">
    <source>
        <dbReference type="ARBA" id="ARBA00022618"/>
    </source>
</evidence>
<proteinExistence type="predicted"/>
<protein>
    <submittedName>
        <fullName evidence="8">Cell division protein FtsL</fullName>
    </submittedName>
</protein>
<name>A0A0U9HD31_9FIRM</name>
<dbReference type="AlphaFoldDB" id="A0A0U9HD31"/>
<keyword evidence="2 8" id="KW-0132">Cell division</keyword>
<dbReference type="PANTHER" id="PTHR37485">
    <property type="entry name" value="CELL DIVISION PROTEIN FTSB"/>
    <property type="match status" value="1"/>
</dbReference>
<accession>A0A0U9HD31</accession>
<gene>
    <name evidence="8" type="ORF">TSYNT_688</name>
</gene>
<dbReference type="InterPro" id="IPR007060">
    <property type="entry name" value="FtsL/DivIC"/>
</dbReference>
<dbReference type="PANTHER" id="PTHR37485:SF1">
    <property type="entry name" value="CELL DIVISION PROTEIN FTSB"/>
    <property type="match status" value="1"/>
</dbReference>
<dbReference type="Pfam" id="PF04977">
    <property type="entry name" value="DivIC"/>
    <property type="match status" value="1"/>
</dbReference>
<organism evidence="8">
    <name type="scientific">Tepidanaerobacter syntrophicus</name>
    <dbReference type="NCBI Taxonomy" id="224999"/>
    <lineage>
        <taxon>Bacteria</taxon>
        <taxon>Bacillati</taxon>
        <taxon>Bacillota</taxon>
        <taxon>Clostridia</taxon>
        <taxon>Thermosediminibacterales</taxon>
        <taxon>Tepidanaerobacteraceae</taxon>
        <taxon>Tepidanaerobacter</taxon>
    </lineage>
</organism>
<keyword evidence="9" id="KW-1185">Reference proteome</keyword>
<feature type="coiled-coil region" evidence="7">
    <location>
        <begin position="32"/>
        <end position="66"/>
    </location>
</feature>
<evidence type="ECO:0000256" key="1">
    <source>
        <dbReference type="ARBA" id="ARBA00022475"/>
    </source>
</evidence>
<keyword evidence="3" id="KW-0812">Transmembrane</keyword>
<dbReference type="EMBL" id="DF977000">
    <property type="protein sequence ID" value="GAQ24709.1"/>
    <property type="molecule type" value="Genomic_DNA"/>
</dbReference>
<keyword evidence="4" id="KW-1133">Transmembrane helix</keyword>
<evidence type="ECO:0000256" key="4">
    <source>
        <dbReference type="ARBA" id="ARBA00022989"/>
    </source>
</evidence>
<dbReference type="STRING" id="224999.GCA_001485475_00715"/>
<evidence type="ECO:0000313" key="8">
    <source>
        <dbReference type="EMBL" id="GAQ24709.1"/>
    </source>
</evidence>
<evidence type="ECO:0000256" key="3">
    <source>
        <dbReference type="ARBA" id="ARBA00022692"/>
    </source>
</evidence>
<evidence type="ECO:0000256" key="7">
    <source>
        <dbReference type="SAM" id="Coils"/>
    </source>
</evidence>
<dbReference type="GO" id="GO:0043093">
    <property type="term" value="P:FtsZ-dependent cytokinesis"/>
    <property type="evidence" value="ECO:0007669"/>
    <property type="project" value="TreeGrafter"/>
</dbReference>